<protein>
    <submittedName>
        <fullName evidence="1">Uncharacterized protein</fullName>
    </submittedName>
</protein>
<dbReference type="EMBL" id="CADDTS010000004">
    <property type="protein sequence ID" value="CAB1207567.1"/>
    <property type="molecule type" value="Genomic_DNA"/>
</dbReference>
<accession>A0A811G5K5</accession>
<sequence length="102" mass="11694">MSNLNPQKPYNPSLCNVEEFYIPHADANYLNAQDVIHSLVTQAKTLATIGVCQYEQEDKQTVCNMNNEHMQNLLWDIQTKLDMINKILPTAFDYKGPVHEQA</sequence>
<reference evidence="1 2" key="1">
    <citation type="submission" date="2020-02" db="EMBL/GenBank/DDBJ databases">
        <authorList>
            <person name="Chaudhuri R."/>
        </authorList>
    </citation>
    <scope>NUCLEOTIDE SEQUENCE [LARGE SCALE GENOMIC DNA]</scope>
    <source>
        <strain evidence="1">SFB21</strain>
    </source>
</reference>
<evidence type="ECO:0000313" key="1">
    <source>
        <dbReference type="EMBL" id="CAB1207567.1"/>
    </source>
</evidence>
<name>A0A811G5K5_9GAMM</name>
<proteinExistence type="predicted"/>
<dbReference type="RefSeq" id="WP_174558195.1">
    <property type="nucleotide sequence ID" value="NZ_CADDTS010000004.1"/>
</dbReference>
<dbReference type="AlphaFoldDB" id="A0A811G5K5"/>
<dbReference type="Proteomes" id="UP000489961">
    <property type="component" value="Unassembled WGS sequence"/>
</dbReference>
<gene>
    <name evidence="1" type="ORF">SFB21_0180</name>
</gene>
<organism evidence="1 2">
    <name type="scientific">Acinetobacter bouvetii</name>
    <dbReference type="NCBI Taxonomy" id="202951"/>
    <lineage>
        <taxon>Bacteria</taxon>
        <taxon>Pseudomonadati</taxon>
        <taxon>Pseudomonadota</taxon>
        <taxon>Gammaproteobacteria</taxon>
        <taxon>Moraxellales</taxon>
        <taxon>Moraxellaceae</taxon>
        <taxon>Acinetobacter</taxon>
    </lineage>
</organism>
<evidence type="ECO:0000313" key="2">
    <source>
        <dbReference type="Proteomes" id="UP000489961"/>
    </source>
</evidence>
<comment type="caution">
    <text evidence="1">The sequence shown here is derived from an EMBL/GenBank/DDBJ whole genome shotgun (WGS) entry which is preliminary data.</text>
</comment>